<comment type="caution">
    <text evidence="3">The sequence shown here is derived from an EMBL/GenBank/DDBJ whole genome shotgun (WGS) entry which is preliminary data.</text>
</comment>
<dbReference type="EMBL" id="BAABKN010000026">
    <property type="protein sequence ID" value="GAA4751149.1"/>
    <property type="molecule type" value="Genomic_DNA"/>
</dbReference>
<keyword evidence="2" id="KW-0472">Membrane</keyword>
<keyword evidence="4" id="KW-1185">Reference proteome</keyword>
<evidence type="ECO:0000256" key="1">
    <source>
        <dbReference type="SAM" id="MobiDB-lite"/>
    </source>
</evidence>
<evidence type="ECO:0000313" key="4">
    <source>
        <dbReference type="Proteomes" id="UP001499882"/>
    </source>
</evidence>
<organism evidence="3 4">
    <name type="scientific">Nocardioides endophyticus</name>
    <dbReference type="NCBI Taxonomy" id="1353775"/>
    <lineage>
        <taxon>Bacteria</taxon>
        <taxon>Bacillati</taxon>
        <taxon>Actinomycetota</taxon>
        <taxon>Actinomycetes</taxon>
        <taxon>Propionibacteriales</taxon>
        <taxon>Nocardioidaceae</taxon>
        <taxon>Nocardioides</taxon>
    </lineage>
</organism>
<reference evidence="4" key="1">
    <citation type="journal article" date="2019" name="Int. J. Syst. Evol. Microbiol.">
        <title>The Global Catalogue of Microorganisms (GCM) 10K type strain sequencing project: providing services to taxonomists for standard genome sequencing and annotation.</title>
        <authorList>
            <consortium name="The Broad Institute Genomics Platform"/>
            <consortium name="The Broad Institute Genome Sequencing Center for Infectious Disease"/>
            <person name="Wu L."/>
            <person name="Ma J."/>
        </authorList>
    </citation>
    <scope>NUCLEOTIDE SEQUENCE [LARGE SCALE GENOMIC DNA]</scope>
    <source>
        <strain evidence="4">JCM 18532</strain>
    </source>
</reference>
<protein>
    <submittedName>
        <fullName evidence="3">Uncharacterized protein</fullName>
    </submittedName>
</protein>
<dbReference type="RefSeq" id="WP_345528777.1">
    <property type="nucleotide sequence ID" value="NZ_BAABKN010000026.1"/>
</dbReference>
<keyword evidence="2" id="KW-1133">Transmembrane helix</keyword>
<name>A0ABP8ZAJ4_9ACTN</name>
<feature type="compositionally biased region" description="Basic and acidic residues" evidence="1">
    <location>
        <begin position="142"/>
        <end position="168"/>
    </location>
</feature>
<gene>
    <name evidence="3" type="ORF">GCM10023350_40450</name>
</gene>
<proteinExistence type="predicted"/>
<accession>A0ABP8ZAJ4</accession>
<evidence type="ECO:0000256" key="2">
    <source>
        <dbReference type="SAM" id="Phobius"/>
    </source>
</evidence>
<feature type="transmembrane region" description="Helical" evidence="2">
    <location>
        <begin position="6"/>
        <end position="25"/>
    </location>
</feature>
<sequence>MQDWIVPAAAGALALVALVLAVALLRARSRTERVLAEAQAETAVLRDQVAALERRLDRPTANPEASFVITDLGLEATSEPDEVEQPPATIGSALFADLVLRETVVKAASLAHGVRRALDPETRNRIRFEMKREVKRARKQRRADTREARREWEARQRAGLRNDEDSAA</sequence>
<feature type="region of interest" description="Disordered" evidence="1">
    <location>
        <begin position="133"/>
        <end position="168"/>
    </location>
</feature>
<keyword evidence="2" id="KW-0812">Transmembrane</keyword>
<evidence type="ECO:0000313" key="3">
    <source>
        <dbReference type="EMBL" id="GAA4751149.1"/>
    </source>
</evidence>
<dbReference type="Proteomes" id="UP001499882">
    <property type="component" value="Unassembled WGS sequence"/>
</dbReference>